<dbReference type="Proteomes" id="UP001652663">
    <property type="component" value="Chromosome 17"/>
</dbReference>
<sequence>MSATSDLKQSPFSSSDSPGSSPKHAHTLSADSSPPRKPRIEVEYLFGQSHHILRITVDFQAFWREAGFLKSRGAASRGPRRRSGVATSPVPAVELRPLQSALRRAGNKYGSALSRPSPRRRAHNKNKVAARAGAHRLGPGAPQRTGGPLWHSRANTPFRRPPSEGSSGPESPPRAPAEQLRGPPRTSPPLQASPNAPFAWRGFPERTPRVPAPPLQATEDRGPRLAVPRGGERSLSGLPSSERPAGRLGRERGWPHSPFPRAVRAPTPLPRARTCRPARPARAPPAPAARGRPPQTHLGRSGGGRPSSATWPGSRCERLRALAASTAAGRTGRHGPSCGRSARGLCRWAGALPAAPFRLRGTILWRFGAARRKPLTARVRRAAQ</sequence>
<feature type="region of interest" description="Disordered" evidence="1">
    <location>
        <begin position="1"/>
        <end position="37"/>
    </location>
</feature>
<feature type="compositionally biased region" description="Low complexity" evidence="1">
    <location>
        <begin position="10"/>
        <end position="22"/>
    </location>
</feature>
<evidence type="ECO:0000256" key="1">
    <source>
        <dbReference type="SAM" id="MobiDB-lite"/>
    </source>
</evidence>
<keyword evidence="2" id="KW-1185">Reference proteome</keyword>
<feature type="compositionally biased region" description="Low complexity" evidence="1">
    <location>
        <begin position="260"/>
        <end position="281"/>
    </location>
</feature>
<dbReference type="RefSeq" id="XP_070626291.1">
    <property type="nucleotide sequence ID" value="XM_070770190.1"/>
</dbReference>
<organism evidence="2 3">
    <name type="scientific">Bos indicus</name>
    <name type="common">Zebu</name>
    <dbReference type="NCBI Taxonomy" id="9915"/>
    <lineage>
        <taxon>Eukaryota</taxon>
        <taxon>Metazoa</taxon>
        <taxon>Chordata</taxon>
        <taxon>Craniata</taxon>
        <taxon>Vertebrata</taxon>
        <taxon>Euteleostomi</taxon>
        <taxon>Mammalia</taxon>
        <taxon>Eutheria</taxon>
        <taxon>Laurasiatheria</taxon>
        <taxon>Artiodactyla</taxon>
        <taxon>Ruminantia</taxon>
        <taxon>Pecora</taxon>
        <taxon>Bovidae</taxon>
        <taxon>Bovinae</taxon>
        <taxon>Bos</taxon>
    </lineage>
</organism>
<feature type="compositionally biased region" description="Basic residues" evidence="1">
    <location>
        <begin position="117"/>
        <end position="128"/>
    </location>
</feature>
<evidence type="ECO:0000313" key="3">
    <source>
        <dbReference type="RefSeq" id="XP_070626291.1"/>
    </source>
</evidence>
<reference evidence="3" key="1">
    <citation type="submission" date="2025-08" db="UniProtKB">
        <authorList>
            <consortium name="RefSeq"/>
        </authorList>
    </citation>
    <scope>IDENTIFICATION</scope>
    <source>
        <tissue evidence="3">Blood</tissue>
    </source>
</reference>
<protein>
    <recommendedName>
        <fullName evidence="4">Translation initiation factor IF-2-like</fullName>
    </recommendedName>
</protein>
<dbReference type="GeneID" id="139176838"/>
<proteinExistence type="predicted"/>
<evidence type="ECO:0008006" key="4">
    <source>
        <dbReference type="Google" id="ProtNLM"/>
    </source>
</evidence>
<accession>A0ABM4QSK4</accession>
<evidence type="ECO:0000313" key="2">
    <source>
        <dbReference type="Proteomes" id="UP001652663"/>
    </source>
</evidence>
<gene>
    <name evidence="3" type="primary">LOC139176838</name>
</gene>
<feature type="region of interest" description="Disordered" evidence="1">
    <location>
        <begin position="72"/>
        <end position="314"/>
    </location>
</feature>
<name>A0ABM4QSK4_BOSIN</name>
<feature type="compositionally biased region" description="Basic and acidic residues" evidence="1">
    <location>
        <begin position="244"/>
        <end position="254"/>
    </location>
</feature>